<evidence type="ECO:0000256" key="1">
    <source>
        <dbReference type="SAM" id="Coils"/>
    </source>
</evidence>
<dbReference type="EMBL" id="MRZV01000267">
    <property type="protein sequence ID" value="PIK54015.1"/>
    <property type="molecule type" value="Genomic_DNA"/>
</dbReference>
<feature type="coiled-coil region" evidence="1">
    <location>
        <begin position="1"/>
        <end position="52"/>
    </location>
</feature>
<name>A0A2G8L1D1_STIJA</name>
<protein>
    <submittedName>
        <fullName evidence="3">Uncharacterized protein</fullName>
    </submittedName>
</protein>
<feature type="compositionally biased region" description="Acidic residues" evidence="2">
    <location>
        <begin position="120"/>
        <end position="134"/>
    </location>
</feature>
<keyword evidence="4" id="KW-1185">Reference proteome</keyword>
<dbReference type="AlphaFoldDB" id="A0A2G8L1D1"/>
<accession>A0A2G8L1D1</accession>
<feature type="region of interest" description="Disordered" evidence="2">
    <location>
        <begin position="83"/>
        <end position="102"/>
    </location>
</feature>
<organism evidence="3 4">
    <name type="scientific">Stichopus japonicus</name>
    <name type="common">Sea cucumber</name>
    <dbReference type="NCBI Taxonomy" id="307972"/>
    <lineage>
        <taxon>Eukaryota</taxon>
        <taxon>Metazoa</taxon>
        <taxon>Echinodermata</taxon>
        <taxon>Eleutherozoa</taxon>
        <taxon>Echinozoa</taxon>
        <taxon>Holothuroidea</taxon>
        <taxon>Aspidochirotacea</taxon>
        <taxon>Aspidochirotida</taxon>
        <taxon>Stichopodidae</taxon>
        <taxon>Apostichopus</taxon>
    </lineage>
</organism>
<evidence type="ECO:0000256" key="2">
    <source>
        <dbReference type="SAM" id="MobiDB-lite"/>
    </source>
</evidence>
<evidence type="ECO:0000313" key="4">
    <source>
        <dbReference type="Proteomes" id="UP000230750"/>
    </source>
</evidence>
<sequence>MKELEIAKGRELELLENVEHQVYGVQALQEEVENLKQQKHSLEENESKLIRDLMDKDAELQMMTAKEIGLERKLKNLHMSGAGLEQPAKDQNGAAGDLEGRKVKIGELEDELERIKQEGEDLFGTDETDDDGETSNDSSSDQAGQMFPRGGLQEDSNFYTVVEQQVWEEVQISVTTPVAIAPPSSSEKTEKFEERGLLNQRIEMLEAEVRSQKDLLQEETLAKEKLQEEIWGMLQSEQTSGINCRPCRNKMRV</sequence>
<evidence type="ECO:0000313" key="3">
    <source>
        <dbReference type="EMBL" id="PIK54015.1"/>
    </source>
</evidence>
<reference evidence="3 4" key="1">
    <citation type="journal article" date="2017" name="PLoS Biol.">
        <title>The sea cucumber genome provides insights into morphological evolution and visceral regeneration.</title>
        <authorList>
            <person name="Zhang X."/>
            <person name="Sun L."/>
            <person name="Yuan J."/>
            <person name="Sun Y."/>
            <person name="Gao Y."/>
            <person name="Zhang L."/>
            <person name="Li S."/>
            <person name="Dai H."/>
            <person name="Hamel J.F."/>
            <person name="Liu C."/>
            <person name="Yu Y."/>
            <person name="Liu S."/>
            <person name="Lin W."/>
            <person name="Guo K."/>
            <person name="Jin S."/>
            <person name="Xu P."/>
            <person name="Storey K.B."/>
            <person name="Huan P."/>
            <person name="Zhang T."/>
            <person name="Zhou Y."/>
            <person name="Zhang J."/>
            <person name="Lin C."/>
            <person name="Li X."/>
            <person name="Xing L."/>
            <person name="Huo D."/>
            <person name="Sun M."/>
            <person name="Wang L."/>
            <person name="Mercier A."/>
            <person name="Li F."/>
            <person name="Yang H."/>
            <person name="Xiang J."/>
        </authorList>
    </citation>
    <scope>NUCLEOTIDE SEQUENCE [LARGE SCALE GENOMIC DNA]</scope>
    <source>
        <strain evidence="3">Shaxun</strain>
        <tissue evidence="3">Muscle</tissue>
    </source>
</reference>
<keyword evidence="1" id="KW-0175">Coiled coil</keyword>
<gene>
    <name evidence="3" type="ORF">BSL78_09100</name>
</gene>
<dbReference type="Proteomes" id="UP000230750">
    <property type="component" value="Unassembled WGS sequence"/>
</dbReference>
<comment type="caution">
    <text evidence="3">The sequence shown here is derived from an EMBL/GenBank/DDBJ whole genome shotgun (WGS) entry which is preliminary data.</text>
</comment>
<feature type="coiled-coil region" evidence="1">
    <location>
        <begin position="202"/>
        <end position="229"/>
    </location>
</feature>
<feature type="region of interest" description="Disordered" evidence="2">
    <location>
        <begin position="118"/>
        <end position="154"/>
    </location>
</feature>
<proteinExistence type="predicted"/>